<reference evidence="2" key="3">
    <citation type="submission" date="2025-09" db="UniProtKB">
        <authorList>
            <consortium name="Ensembl"/>
        </authorList>
    </citation>
    <scope>IDENTIFICATION</scope>
</reference>
<feature type="region of interest" description="Disordered" evidence="1">
    <location>
        <begin position="304"/>
        <end position="344"/>
    </location>
</feature>
<dbReference type="PANTHER" id="PTHR21055">
    <property type="entry name" value="PROTEIN PHOSPHATASE 1 REGULATORY SUBUNIT 36"/>
    <property type="match status" value="1"/>
</dbReference>
<evidence type="ECO:0000256" key="1">
    <source>
        <dbReference type="SAM" id="MobiDB-lite"/>
    </source>
</evidence>
<feature type="region of interest" description="Disordered" evidence="1">
    <location>
        <begin position="423"/>
        <end position="483"/>
    </location>
</feature>
<reference evidence="2" key="2">
    <citation type="submission" date="2025-08" db="UniProtKB">
        <authorList>
            <consortium name="Ensembl"/>
        </authorList>
    </citation>
    <scope>IDENTIFICATION</scope>
</reference>
<dbReference type="AlphaFoldDB" id="A0A671VTY5"/>
<gene>
    <name evidence="2" type="primary">ppp1r36</name>
</gene>
<dbReference type="OMA" id="LGEPYKM"/>
<organism evidence="2 3">
    <name type="scientific">Sparus aurata</name>
    <name type="common">Gilthead sea bream</name>
    <dbReference type="NCBI Taxonomy" id="8175"/>
    <lineage>
        <taxon>Eukaryota</taxon>
        <taxon>Metazoa</taxon>
        <taxon>Chordata</taxon>
        <taxon>Craniata</taxon>
        <taxon>Vertebrata</taxon>
        <taxon>Euteleostomi</taxon>
        <taxon>Actinopterygii</taxon>
        <taxon>Neopterygii</taxon>
        <taxon>Teleostei</taxon>
        <taxon>Neoteleostei</taxon>
        <taxon>Acanthomorphata</taxon>
        <taxon>Eupercaria</taxon>
        <taxon>Spariformes</taxon>
        <taxon>Sparidae</taxon>
        <taxon>Sparus</taxon>
    </lineage>
</organism>
<dbReference type="PANTHER" id="PTHR21055:SF3">
    <property type="entry name" value="PROTEIN PHOSPHATASE 1 REGULATORY SUBUNIT 36"/>
    <property type="match status" value="1"/>
</dbReference>
<dbReference type="InParanoid" id="A0A671VTY5"/>
<protein>
    <recommendedName>
        <fullName evidence="4">Protein phosphatase 1 regulatory subunit 36</fullName>
    </recommendedName>
</protein>
<dbReference type="Proteomes" id="UP000472265">
    <property type="component" value="Chromosome 3"/>
</dbReference>
<name>A0A671VTY5_SPAAU</name>
<evidence type="ECO:0008006" key="4">
    <source>
        <dbReference type="Google" id="ProtNLM"/>
    </source>
</evidence>
<sequence length="483" mass="54255">MQTELHSIELNPTLSSPTEVHSTMWIQHRIARIHPSMSVPSNIGYGVSPPTPGRWVWNDEARSIEFVSSGPAEEAVLKERRQSNSNFKDLQQRSEWLAAICMLNHRGRQSLRKSLSPAHLSAYRSSVMKRHGDRITIDDVKQVAVGLLQENYSLPVPLCFMTVLKSKELDDVLAALLLYLSCFFEHKSLENRPKSLMPVDIITEHRMMAAALAKKEIAQKKLAVCYFSLIMGLEIEQHQHTSYHKGRMSSNRTEWQLHACLYSFFCFVAWVTFGRKDLRDIQEEVGRLLYSDTFNLALRNSTDGDSGSTFSAVNGSVKTEEADPKETGRNGTFRHRTSQRRPALSTVVNKRSPLMVSLLPSPKEQSPHLFVRSPARRQSPLQAELCDTKALTEKLNQQLASVSFGILGMPLRQFSRSTLIPYEEEKNNGDEEEPGSDVNNNSEDRTGIHVRGGSASFAGPKSTGLAGFGSTTHMNSKQLPFRQ</sequence>
<dbReference type="Pfam" id="PF14895">
    <property type="entry name" value="PPPI_inhib"/>
    <property type="match status" value="1"/>
</dbReference>
<feature type="compositionally biased region" description="Polar residues" evidence="1">
    <location>
        <begin position="304"/>
        <end position="317"/>
    </location>
</feature>
<keyword evidence="3" id="KW-1185">Reference proteome</keyword>
<feature type="compositionally biased region" description="Basic and acidic residues" evidence="1">
    <location>
        <begin position="318"/>
        <end position="328"/>
    </location>
</feature>
<evidence type="ECO:0000313" key="3">
    <source>
        <dbReference type="Proteomes" id="UP000472265"/>
    </source>
</evidence>
<feature type="compositionally biased region" description="Polar residues" evidence="1">
    <location>
        <begin position="469"/>
        <end position="483"/>
    </location>
</feature>
<dbReference type="InterPro" id="IPR026142">
    <property type="entry name" value="Pro_pase_1_reg_su_36"/>
</dbReference>
<evidence type="ECO:0000313" key="2">
    <source>
        <dbReference type="Ensembl" id="ENSSAUP00010029207.1"/>
    </source>
</evidence>
<accession>A0A671VTY5</accession>
<dbReference type="GO" id="GO:0019902">
    <property type="term" value="F:phosphatase binding"/>
    <property type="evidence" value="ECO:0007669"/>
    <property type="project" value="InterPro"/>
</dbReference>
<dbReference type="Ensembl" id="ENSSAUT00010030803.1">
    <property type="protein sequence ID" value="ENSSAUP00010029207.1"/>
    <property type="gene ID" value="ENSSAUG00010012558.1"/>
</dbReference>
<reference evidence="2" key="1">
    <citation type="submission" date="2021-04" db="EMBL/GenBank/DDBJ databases">
        <authorList>
            <consortium name="Wellcome Sanger Institute Data Sharing"/>
        </authorList>
    </citation>
    <scope>NUCLEOTIDE SEQUENCE [LARGE SCALE GENOMIC DNA]</scope>
</reference>
<dbReference type="GeneTree" id="ENSGT00390000012412"/>
<proteinExistence type="predicted"/>